<dbReference type="InterPro" id="IPR012678">
    <property type="entry name" value="Ribosomal_uL23/eL15/eS24_sf"/>
</dbReference>
<name>A0A3G3LM27_9EUGL</name>
<keyword evidence="4" id="KW-0699">rRNA-binding</keyword>
<gene>
    <name evidence="4" type="primary">rpl23</name>
</gene>
<keyword evidence="5" id="KW-0934">Plastid</keyword>
<evidence type="ECO:0000256" key="1">
    <source>
        <dbReference type="ARBA" id="ARBA00006700"/>
    </source>
</evidence>
<comment type="subcellular location">
    <subcellularLocation>
        <location evidence="4">Plastid</location>
        <location evidence="4">Chloroplast</location>
    </subcellularLocation>
</comment>
<evidence type="ECO:0000256" key="3">
    <source>
        <dbReference type="ARBA" id="ARBA00023274"/>
    </source>
</evidence>
<dbReference type="HAMAP" id="MF_01369_B">
    <property type="entry name" value="Ribosomal_uL23_B"/>
    <property type="match status" value="1"/>
</dbReference>
<keyword evidence="4" id="KW-0694">RNA-binding</keyword>
<dbReference type="GO" id="GO:0005840">
    <property type="term" value="C:ribosome"/>
    <property type="evidence" value="ECO:0007669"/>
    <property type="project" value="UniProtKB-KW"/>
</dbReference>
<protein>
    <recommendedName>
        <fullName evidence="4">Large ribosomal subunit protein uL23c</fullName>
    </recommendedName>
</protein>
<dbReference type="AlphaFoldDB" id="A0A3G3LM27"/>
<proteinExistence type="inferred from homology"/>
<organism evidence="5">
    <name type="scientific">Lepocinclis ovum</name>
    <dbReference type="NCBI Taxonomy" id="86638"/>
    <lineage>
        <taxon>Eukaryota</taxon>
        <taxon>Discoba</taxon>
        <taxon>Euglenozoa</taxon>
        <taxon>Euglenida</taxon>
        <taxon>Spirocuta</taxon>
        <taxon>Euglenophyceae</taxon>
        <taxon>Euglenales</taxon>
        <taxon>Phacaceae</taxon>
        <taxon>Lepocinclis</taxon>
    </lineage>
</organism>
<keyword evidence="3 4" id="KW-0687">Ribonucleoprotein</keyword>
<reference evidence="5" key="1">
    <citation type="journal article" date="2018" name="Sci. Rep.">
        <title>Dynamic evolution of inverted repeats in Euglenophyta plastid genomes.</title>
        <authorList>
            <person name="Karnkowska A."/>
            <person name="Bennett M.S."/>
            <person name="Triemer R.E."/>
        </authorList>
    </citation>
    <scope>NUCLEOTIDE SEQUENCE</scope>
</reference>
<dbReference type="GO" id="GO:0006412">
    <property type="term" value="P:translation"/>
    <property type="evidence" value="ECO:0007669"/>
    <property type="project" value="UniProtKB-UniRule"/>
</dbReference>
<keyword evidence="2 4" id="KW-0689">Ribosomal protein</keyword>
<dbReference type="SUPFAM" id="SSF54189">
    <property type="entry name" value="Ribosomal proteins S24e, L23 and L15e"/>
    <property type="match status" value="1"/>
</dbReference>
<dbReference type="GO" id="GO:0009507">
    <property type="term" value="C:chloroplast"/>
    <property type="evidence" value="ECO:0007669"/>
    <property type="project" value="UniProtKB-SubCell"/>
</dbReference>
<dbReference type="GO" id="GO:1990904">
    <property type="term" value="C:ribonucleoprotein complex"/>
    <property type="evidence" value="ECO:0007669"/>
    <property type="project" value="UniProtKB-KW"/>
</dbReference>
<dbReference type="EMBL" id="MH898674">
    <property type="protein sequence ID" value="AYQ93758.1"/>
    <property type="molecule type" value="Genomic_DNA"/>
</dbReference>
<geneLocation type="chloroplast" evidence="5"/>
<dbReference type="GO" id="GO:0003735">
    <property type="term" value="F:structural constituent of ribosome"/>
    <property type="evidence" value="ECO:0007669"/>
    <property type="project" value="InterPro"/>
</dbReference>
<dbReference type="PANTHER" id="PTHR11620">
    <property type="entry name" value="60S RIBOSOMAL PROTEIN L23A"/>
    <property type="match status" value="1"/>
</dbReference>
<keyword evidence="5" id="KW-0150">Chloroplast</keyword>
<dbReference type="InterPro" id="IPR013025">
    <property type="entry name" value="Ribosomal_uL23-like"/>
</dbReference>
<dbReference type="Gene3D" id="3.30.70.330">
    <property type="match status" value="1"/>
</dbReference>
<evidence type="ECO:0000313" key="5">
    <source>
        <dbReference type="EMBL" id="AYQ93758.1"/>
    </source>
</evidence>
<sequence>MNELDLIKYPVFSDKSKGLLKENKYVFLVDISITKNIIKTLFERVFNVNVLSVNSSILPCKKRGVGRFVGYKSNYKKVILTLDKGSSIPFFQNL</sequence>
<accession>A0A3G3LM27</accession>
<dbReference type="Pfam" id="PF00276">
    <property type="entry name" value="Ribosomal_L23"/>
    <property type="match status" value="1"/>
</dbReference>
<dbReference type="GO" id="GO:0019843">
    <property type="term" value="F:rRNA binding"/>
    <property type="evidence" value="ECO:0007669"/>
    <property type="project" value="UniProtKB-UniRule"/>
</dbReference>
<comment type="function">
    <text evidence="4">Binds to 23S rRNA.</text>
</comment>
<evidence type="ECO:0000256" key="4">
    <source>
        <dbReference type="HAMAP-Rule" id="MF_01369"/>
    </source>
</evidence>
<comment type="similarity">
    <text evidence="1 4">Belongs to the universal ribosomal protein uL23 family.</text>
</comment>
<comment type="subunit">
    <text evidence="4">Part of the 50S ribosomal subunit.</text>
</comment>
<dbReference type="InterPro" id="IPR012677">
    <property type="entry name" value="Nucleotide-bd_a/b_plait_sf"/>
</dbReference>
<evidence type="ECO:0000256" key="2">
    <source>
        <dbReference type="ARBA" id="ARBA00022980"/>
    </source>
</evidence>